<dbReference type="InterPro" id="IPR036864">
    <property type="entry name" value="Zn2-C6_fun-type_DNA-bd_sf"/>
</dbReference>
<evidence type="ECO:0000256" key="3">
    <source>
        <dbReference type="PROSITE-ProRule" id="PRU00023"/>
    </source>
</evidence>
<organism evidence="4 5">
    <name type="scientific">Oculimacula yallundae</name>
    <dbReference type="NCBI Taxonomy" id="86028"/>
    <lineage>
        <taxon>Eukaryota</taxon>
        <taxon>Fungi</taxon>
        <taxon>Dikarya</taxon>
        <taxon>Ascomycota</taxon>
        <taxon>Pezizomycotina</taxon>
        <taxon>Leotiomycetes</taxon>
        <taxon>Helotiales</taxon>
        <taxon>Ploettnerulaceae</taxon>
        <taxon>Oculimacula</taxon>
    </lineage>
</organism>
<evidence type="ECO:0008006" key="6">
    <source>
        <dbReference type="Google" id="ProtNLM"/>
    </source>
</evidence>
<sequence length="450" mass="50189">MVGRELCHYCRASKQKCAPVGLGPAAHHSRVWIEGGQQDKCNRCITKGLDCGPPIRPITRARARRRPSTQVDDDKQELRKLLTKLNNGLESMKLLRRTVNTFVGPHLVDLPKPDHDLINANVFTLGSMAKEAEGLADRLLHRGDMETAEKGYSRVLSAYRAQFEHGHEPWDRIRPILSKLARIARDAGESIRADNFVWEALESHEAGKPAQLEDYEELKGLIKSSLDATACLEIGLKRTSLGATDRNLHTPFPILQRMMLSKYAKDTTGSPFQRGPYLKADFPSSEPIVGGFDSILGLIRAVPPADLDKRDMNFQTPLHMAASLRMEGLSWAIMESIREDPMHCIQQVMNSKDRNGRRILTAAVTSNCSPELIGSMIDRGADVDPELVPFLNTPLQQAAWQGSVGLVQLLLERNAQVNRVFFEAQTPLDLAKQCEHHEIIVLLEAIDLPP</sequence>
<dbReference type="PROSITE" id="PS50297">
    <property type="entry name" value="ANK_REP_REGION"/>
    <property type="match status" value="1"/>
</dbReference>
<accession>A0ABR4CXP8</accession>
<keyword evidence="1" id="KW-0677">Repeat</keyword>
<feature type="repeat" description="ANK" evidence="3">
    <location>
        <begin position="390"/>
        <end position="418"/>
    </location>
</feature>
<comment type="caution">
    <text evidence="4">The sequence shown here is derived from an EMBL/GenBank/DDBJ whole genome shotgun (WGS) entry which is preliminary data.</text>
</comment>
<dbReference type="EMBL" id="JAZHXI010000002">
    <property type="protein sequence ID" value="KAL2074637.1"/>
    <property type="molecule type" value="Genomic_DNA"/>
</dbReference>
<dbReference type="Gene3D" id="4.10.240.10">
    <property type="entry name" value="Zn(2)-C6 fungal-type DNA-binding domain"/>
    <property type="match status" value="1"/>
</dbReference>
<dbReference type="Proteomes" id="UP001595075">
    <property type="component" value="Unassembled WGS sequence"/>
</dbReference>
<evidence type="ECO:0000256" key="2">
    <source>
        <dbReference type="ARBA" id="ARBA00023043"/>
    </source>
</evidence>
<keyword evidence="5" id="KW-1185">Reference proteome</keyword>
<dbReference type="InterPro" id="IPR002110">
    <property type="entry name" value="Ankyrin_rpt"/>
</dbReference>
<evidence type="ECO:0000313" key="5">
    <source>
        <dbReference type="Proteomes" id="UP001595075"/>
    </source>
</evidence>
<dbReference type="InterPro" id="IPR036770">
    <property type="entry name" value="Ankyrin_rpt-contain_sf"/>
</dbReference>
<evidence type="ECO:0000313" key="4">
    <source>
        <dbReference type="EMBL" id="KAL2074637.1"/>
    </source>
</evidence>
<dbReference type="SUPFAM" id="SSF48403">
    <property type="entry name" value="Ankyrin repeat"/>
    <property type="match status" value="1"/>
</dbReference>
<dbReference type="PROSITE" id="PS50088">
    <property type="entry name" value="ANK_REPEAT"/>
    <property type="match status" value="1"/>
</dbReference>
<dbReference type="Gene3D" id="1.25.40.20">
    <property type="entry name" value="Ankyrin repeat-containing domain"/>
    <property type="match status" value="1"/>
</dbReference>
<dbReference type="PANTHER" id="PTHR24203:SF45">
    <property type="entry name" value="ANKYRIN REPEAT DOMAIN 6"/>
    <property type="match status" value="1"/>
</dbReference>
<dbReference type="Pfam" id="PF00023">
    <property type="entry name" value="Ank"/>
    <property type="match status" value="1"/>
</dbReference>
<dbReference type="PANTHER" id="PTHR24203">
    <property type="entry name" value="ANKYRIN REPEAT FAMILY PROTEIN"/>
    <property type="match status" value="1"/>
</dbReference>
<reference evidence="4 5" key="1">
    <citation type="journal article" date="2024" name="Commun. Biol.">
        <title>Comparative genomic analysis of thermophilic fungi reveals convergent evolutionary adaptations and gene losses.</title>
        <authorList>
            <person name="Steindorff A.S."/>
            <person name="Aguilar-Pontes M.V."/>
            <person name="Robinson A.J."/>
            <person name="Andreopoulos B."/>
            <person name="LaButti K."/>
            <person name="Kuo A."/>
            <person name="Mondo S."/>
            <person name="Riley R."/>
            <person name="Otillar R."/>
            <person name="Haridas S."/>
            <person name="Lipzen A."/>
            <person name="Grimwood J."/>
            <person name="Schmutz J."/>
            <person name="Clum A."/>
            <person name="Reid I.D."/>
            <person name="Moisan M.C."/>
            <person name="Butler G."/>
            <person name="Nguyen T.T.M."/>
            <person name="Dewar K."/>
            <person name="Conant G."/>
            <person name="Drula E."/>
            <person name="Henrissat B."/>
            <person name="Hansel C."/>
            <person name="Singer S."/>
            <person name="Hutchinson M.I."/>
            <person name="de Vries R.P."/>
            <person name="Natvig D.O."/>
            <person name="Powell A.J."/>
            <person name="Tsang A."/>
            <person name="Grigoriev I.V."/>
        </authorList>
    </citation>
    <scope>NUCLEOTIDE SEQUENCE [LARGE SCALE GENOMIC DNA]</scope>
    <source>
        <strain evidence="4 5">CBS 494.80</strain>
    </source>
</reference>
<gene>
    <name evidence="4" type="ORF">VTL71DRAFT_8415</name>
</gene>
<name>A0ABR4CXP8_9HELO</name>
<keyword evidence="2 3" id="KW-0040">ANK repeat</keyword>
<protein>
    <recommendedName>
        <fullName evidence="6">Ankyrin</fullName>
    </recommendedName>
</protein>
<evidence type="ECO:0000256" key="1">
    <source>
        <dbReference type="ARBA" id="ARBA00022737"/>
    </source>
</evidence>
<proteinExistence type="predicted"/>